<dbReference type="KEGG" id="pfd:PFDG_02311"/>
<reference evidence="4" key="2">
    <citation type="submission" date="2006-09" db="EMBL/GenBank/DDBJ databases">
        <title>The genome sequence of Plasmodium falciparum Dd2.</title>
        <authorList>
            <consortium name="The Broad Institute Genome Sequencing Platform"/>
            <person name="Birren B."/>
            <person name="Lander E."/>
            <person name="Galagan J."/>
            <person name="Nusbaum C."/>
            <person name="Devon K."/>
            <person name="Henn M."/>
            <person name="Jaffe D."/>
            <person name="Butler J."/>
            <person name="Alvarez P."/>
            <person name="Gnerre S."/>
            <person name="Grabherr M."/>
            <person name="Kleber M."/>
            <person name="Mauceli E."/>
            <person name="Brockman W."/>
            <person name="MacCallum I.A."/>
            <person name="Rounsley S."/>
            <person name="Young S."/>
            <person name="LaButti K."/>
            <person name="Pushparaj V."/>
            <person name="DeCaprio D."/>
            <person name="Crawford M."/>
            <person name="Koehrsen M."/>
            <person name="Engels R."/>
            <person name="Montgomery P."/>
            <person name="Pearson M."/>
            <person name="Howarth C."/>
            <person name="Larson L."/>
            <person name="Luoma S."/>
            <person name="White J."/>
            <person name="Kodira C."/>
            <person name="Zeng Q."/>
            <person name="O'Leary S."/>
            <person name="Yandava C."/>
            <person name="Alvarado L."/>
            <person name="Wirth D."/>
            <person name="Volkman S."/>
            <person name="Hartl D."/>
        </authorList>
    </citation>
    <scope>NUCLEOTIDE SEQUENCE [LARGE SCALE GENOMIC DNA]</scope>
</reference>
<comment type="similarity">
    <text evidence="1">Belongs to the TRAFAC class myosin-kinesin ATPase superfamily. Kinesin family.</text>
</comment>
<evidence type="ECO:0000256" key="1">
    <source>
        <dbReference type="PROSITE-ProRule" id="PRU00283"/>
    </source>
</evidence>
<feature type="domain" description="Kinesin motor" evidence="2">
    <location>
        <begin position="4"/>
        <end position="139"/>
    </location>
</feature>
<dbReference type="Pfam" id="PF00225">
    <property type="entry name" value="Kinesin"/>
    <property type="match status" value="1"/>
</dbReference>
<sequence length="445" mass="53240">MNEHIKVFLRIKPNVENFTNLINEDCTIYKVQNNQLHLYEKKKSYNDMNELKTKTFNFNHIFDTHVKQNEIFDILGKNLVNNFMNGYNSSILAYGNTNSGKTYTLYGDRKIGEENQNYGLIYYSLKYLFDLQNIKQNKDQSKTHKTPPPNILKTKTKQLKYNKEYLNNIIHSKKKTLKYEENKDPNKIVSHLSNSSMEQNKNLNEKNPPNFSTFSYDNTKQPHNKMNTQMNNLTSDIHEKKYNDNTYNDNIYNDNTYNDNIYNDNIYNDNIYNDKMKQSQNIRPTFNSNITSFDKNHIKNKNHNQKDILYEQENISNSSIYMNSSKKEDHINRIYSDIHILYQLELKELNKKKIYIQEINSINNNLYNLMNKFANMLRNIYLNKYSVVIKNGNKKLNLCNYYYTNINETYNINHFNKKTENLLNTNHNFKNINEDIFSIYQKINQ</sequence>
<dbReference type="SUPFAM" id="SSF52540">
    <property type="entry name" value="P-loop containing nucleoside triphosphate hydrolases"/>
    <property type="match status" value="1"/>
</dbReference>
<proteinExistence type="inferred from homology"/>
<dbReference type="InterPro" id="IPR027640">
    <property type="entry name" value="Kinesin-like_fam"/>
</dbReference>
<dbReference type="PANTHER" id="PTHR47969">
    <property type="entry name" value="CHROMOSOME-ASSOCIATED KINESIN KIF4A-RELATED"/>
    <property type="match status" value="1"/>
</dbReference>
<dbReference type="GO" id="GO:0003777">
    <property type="term" value="F:microtubule motor activity"/>
    <property type="evidence" value="ECO:0007669"/>
    <property type="project" value="InterPro"/>
</dbReference>
<dbReference type="PROSITE" id="PS50067">
    <property type="entry name" value="KINESIN_MOTOR_2"/>
    <property type="match status" value="1"/>
</dbReference>
<dbReference type="GO" id="GO:0007018">
    <property type="term" value="P:microtubule-based movement"/>
    <property type="evidence" value="ECO:0007669"/>
    <property type="project" value="InterPro"/>
</dbReference>
<dbReference type="AlphaFoldDB" id="A0A0L7M1F5"/>
<keyword evidence="1" id="KW-0547">Nucleotide-binding</keyword>
<dbReference type="GO" id="GO:0005524">
    <property type="term" value="F:ATP binding"/>
    <property type="evidence" value="ECO:0007669"/>
    <property type="project" value="UniProtKB-UniRule"/>
</dbReference>
<evidence type="ECO:0000259" key="2">
    <source>
        <dbReference type="PROSITE" id="PS50067"/>
    </source>
</evidence>
<reference evidence="4" key="1">
    <citation type="submission" date="2006-09" db="EMBL/GenBank/DDBJ databases">
        <title>Annotation of Plasmodium falciparum Dd2.</title>
        <authorList>
            <consortium name="The Broad Institute Genome Sequencing Platform"/>
            <person name="Volkman S.K."/>
            <person name="Neafsey D.E."/>
            <person name="Dash A.P."/>
            <person name="Chitnis C.E."/>
            <person name="Hartl D.L."/>
            <person name="Young S.K."/>
            <person name="Zeng Q."/>
            <person name="Koehrsen M."/>
            <person name="Alvarado L."/>
            <person name="Berlin A."/>
            <person name="Borenstein D."/>
            <person name="Chapman S.B."/>
            <person name="Chen Z."/>
            <person name="Engels R."/>
            <person name="Freedman E."/>
            <person name="Gellesch M."/>
            <person name="Goldberg J."/>
            <person name="Griggs A."/>
            <person name="Gujja S."/>
            <person name="Heilman E.R."/>
            <person name="Heiman D.I."/>
            <person name="Howarth C."/>
            <person name="Jen D."/>
            <person name="Larson L."/>
            <person name="Mehta T."/>
            <person name="Neiman D."/>
            <person name="Park D."/>
            <person name="Pearson M."/>
            <person name="Roberts A."/>
            <person name="Saif S."/>
            <person name="Shea T."/>
            <person name="Shenoy N."/>
            <person name="Sisk P."/>
            <person name="Stolte C."/>
            <person name="Sykes S."/>
            <person name="Walk T."/>
            <person name="White J."/>
            <person name="Yandava C."/>
            <person name="Haas B."/>
            <person name="Henn M.R."/>
            <person name="Nusbaum C."/>
            <person name="Birren B."/>
        </authorList>
    </citation>
    <scope>NUCLEOTIDE SEQUENCE [LARGE SCALE GENOMIC DNA]</scope>
</reference>
<dbReference type="Proteomes" id="UP000054282">
    <property type="component" value="Unassembled WGS sequence"/>
</dbReference>
<keyword evidence="1" id="KW-0067">ATP-binding</keyword>
<dbReference type="OrthoDB" id="3176171at2759"/>
<name>A0A0L7M1F5_PLAF4</name>
<dbReference type="InterPro" id="IPR027417">
    <property type="entry name" value="P-loop_NTPase"/>
</dbReference>
<protein>
    <recommendedName>
        <fullName evidence="2">Kinesin motor domain-containing protein</fullName>
    </recommendedName>
</protein>
<gene>
    <name evidence="3" type="ORF">PFDG_02311</name>
</gene>
<evidence type="ECO:0000313" key="4">
    <source>
        <dbReference type="Proteomes" id="UP000054282"/>
    </source>
</evidence>
<dbReference type="GO" id="GO:0005875">
    <property type="term" value="C:microtubule associated complex"/>
    <property type="evidence" value="ECO:0007669"/>
    <property type="project" value="TreeGrafter"/>
</dbReference>
<evidence type="ECO:0000313" key="3">
    <source>
        <dbReference type="EMBL" id="KOB86756.1"/>
    </source>
</evidence>
<organism evidence="3 4">
    <name type="scientific">Plasmodium falciparum (isolate Dd2)</name>
    <dbReference type="NCBI Taxonomy" id="57267"/>
    <lineage>
        <taxon>Eukaryota</taxon>
        <taxon>Sar</taxon>
        <taxon>Alveolata</taxon>
        <taxon>Apicomplexa</taxon>
        <taxon>Aconoidasida</taxon>
        <taxon>Haemosporida</taxon>
        <taxon>Plasmodiidae</taxon>
        <taxon>Plasmodium</taxon>
        <taxon>Plasmodium (Laverania)</taxon>
    </lineage>
</organism>
<dbReference type="PANTHER" id="PTHR47969:SF33">
    <property type="entry name" value="KINESIN-LIKE PROTEIN"/>
    <property type="match status" value="1"/>
</dbReference>
<dbReference type="GO" id="GO:0051231">
    <property type="term" value="P:spindle elongation"/>
    <property type="evidence" value="ECO:0007669"/>
    <property type="project" value="TreeGrafter"/>
</dbReference>
<dbReference type="PRINTS" id="PR00380">
    <property type="entry name" value="KINESINHEAVY"/>
</dbReference>
<feature type="binding site" evidence="1">
    <location>
        <begin position="95"/>
        <end position="102"/>
    </location>
    <ligand>
        <name>ATP</name>
        <dbReference type="ChEBI" id="CHEBI:30616"/>
    </ligand>
</feature>
<dbReference type="Gene3D" id="3.40.850.10">
    <property type="entry name" value="Kinesin motor domain"/>
    <property type="match status" value="1"/>
</dbReference>
<dbReference type="GO" id="GO:0007052">
    <property type="term" value="P:mitotic spindle organization"/>
    <property type="evidence" value="ECO:0007669"/>
    <property type="project" value="TreeGrafter"/>
</dbReference>
<keyword evidence="1" id="KW-0505">Motor protein</keyword>
<dbReference type="InterPro" id="IPR036961">
    <property type="entry name" value="Kinesin_motor_dom_sf"/>
</dbReference>
<dbReference type="InterPro" id="IPR001752">
    <property type="entry name" value="Kinesin_motor_dom"/>
</dbReference>
<dbReference type="SMART" id="SM00129">
    <property type="entry name" value="KISc"/>
    <property type="match status" value="1"/>
</dbReference>
<accession>A0A0L7M1F5</accession>
<dbReference type="GO" id="GO:0008017">
    <property type="term" value="F:microtubule binding"/>
    <property type="evidence" value="ECO:0007669"/>
    <property type="project" value="InterPro"/>
</dbReference>
<dbReference type="EMBL" id="DS016363">
    <property type="protein sequence ID" value="KOB86756.1"/>
    <property type="molecule type" value="Genomic_DNA"/>
</dbReference>